<dbReference type="EMBL" id="BLPG01000001">
    <property type="protein sequence ID" value="GFJ94200.1"/>
    <property type="molecule type" value="Genomic_DNA"/>
</dbReference>
<sequence length="156" mass="17211">MTTAIATDAGAVRVPAHHTVTKRLGHWTTAREFEVRSHHGFAVLDLRSPRIPDGEIRIDVDLDRAVLKLLVADDAVIDDWDLHRVGRGKVKDGQGPGTPGGRRIVLTGRMRRAEVRVHRGGVAILSAMFSRAYLDDLRRAHREGGFPTVDDPTRSA</sequence>
<dbReference type="AlphaFoldDB" id="A0A6V8LEV8"/>
<reference evidence="1 2" key="1">
    <citation type="submission" date="2020-03" db="EMBL/GenBank/DDBJ databases">
        <title>Whole genome shotgun sequence of Phytohabitans rumicis NBRC 108638.</title>
        <authorList>
            <person name="Komaki H."/>
            <person name="Tamura T."/>
        </authorList>
    </citation>
    <scope>NUCLEOTIDE SEQUENCE [LARGE SCALE GENOMIC DNA]</scope>
    <source>
        <strain evidence="1 2">NBRC 108638</strain>
    </source>
</reference>
<evidence type="ECO:0000313" key="2">
    <source>
        <dbReference type="Proteomes" id="UP000482960"/>
    </source>
</evidence>
<keyword evidence="2" id="KW-1185">Reference proteome</keyword>
<evidence type="ECO:0000313" key="1">
    <source>
        <dbReference type="EMBL" id="GFJ94200.1"/>
    </source>
</evidence>
<protein>
    <submittedName>
        <fullName evidence="1">Uncharacterized protein</fullName>
    </submittedName>
</protein>
<name>A0A6V8LEV8_9ACTN</name>
<dbReference type="Proteomes" id="UP000482960">
    <property type="component" value="Unassembled WGS sequence"/>
</dbReference>
<organism evidence="1 2">
    <name type="scientific">Phytohabitans rumicis</name>
    <dbReference type="NCBI Taxonomy" id="1076125"/>
    <lineage>
        <taxon>Bacteria</taxon>
        <taxon>Bacillati</taxon>
        <taxon>Actinomycetota</taxon>
        <taxon>Actinomycetes</taxon>
        <taxon>Micromonosporales</taxon>
        <taxon>Micromonosporaceae</taxon>
    </lineage>
</organism>
<proteinExistence type="predicted"/>
<reference evidence="1 2" key="2">
    <citation type="submission" date="2020-03" db="EMBL/GenBank/DDBJ databases">
        <authorList>
            <person name="Ichikawa N."/>
            <person name="Kimura A."/>
            <person name="Kitahashi Y."/>
            <person name="Uohara A."/>
        </authorList>
    </citation>
    <scope>NUCLEOTIDE SEQUENCE [LARGE SCALE GENOMIC DNA]</scope>
    <source>
        <strain evidence="1 2">NBRC 108638</strain>
    </source>
</reference>
<accession>A0A6V8LEV8</accession>
<gene>
    <name evidence="1" type="ORF">Prum_078420</name>
</gene>
<dbReference type="RefSeq" id="WP_173081167.1">
    <property type="nucleotide sequence ID" value="NZ_BAABJB010000018.1"/>
</dbReference>
<comment type="caution">
    <text evidence="1">The sequence shown here is derived from an EMBL/GenBank/DDBJ whole genome shotgun (WGS) entry which is preliminary data.</text>
</comment>